<proteinExistence type="evidence at transcript level"/>
<protein>
    <submittedName>
        <fullName evidence="1">Uncharacterized protein</fullName>
    </submittedName>
</protein>
<dbReference type="EMBL" id="BT083846">
    <property type="protein sequence ID" value="ACR34199.1"/>
    <property type="molecule type" value="mRNA"/>
</dbReference>
<reference evidence="1" key="1">
    <citation type="journal article" date="2009" name="PLoS Genet.">
        <title>Sequencing, mapping, and analysis of 27,455 maize full-length cDNAs.</title>
        <authorList>
            <person name="Soderlund C."/>
            <person name="Descour A."/>
            <person name="Kudrna D."/>
            <person name="Bomhoff M."/>
            <person name="Boyd L."/>
            <person name="Currie J."/>
            <person name="Angelova A."/>
            <person name="Collura K."/>
            <person name="Wissotski M."/>
            <person name="Ashley E."/>
            <person name="Morrow D."/>
            <person name="Fernandes J."/>
            <person name="Walbot V."/>
            <person name="Yu Y."/>
        </authorList>
    </citation>
    <scope>NUCLEOTIDE SEQUENCE</scope>
    <source>
        <strain evidence="1">B73</strain>
    </source>
</reference>
<evidence type="ECO:0000313" key="1">
    <source>
        <dbReference type="EMBL" id="ACR34199.1"/>
    </source>
</evidence>
<organism evidence="1">
    <name type="scientific">Zea mays</name>
    <name type="common">Maize</name>
    <dbReference type="NCBI Taxonomy" id="4577"/>
    <lineage>
        <taxon>Eukaryota</taxon>
        <taxon>Viridiplantae</taxon>
        <taxon>Streptophyta</taxon>
        <taxon>Embryophyta</taxon>
        <taxon>Tracheophyta</taxon>
        <taxon>Spermatophyta</taxon>
        <taxon>Magnoliopsida</taxon>
        <taxon>Liliopsida</taxon>
        <taxon>Poales</taxon>
        <taxon>Poaceae</taxon>
        <taxon>PACMAD clade</taxon>
        <taxon>Panicoideae</taxon>
        <taxon>Andropogonodae</taxon>
        <taxon>Andropogoneae</taxon>
        <taxon>Tripsacinae</taxon>
        <taxon>Zea</taxon>
    </lineage>
</organism>
<sequence length="40" mass="4407">MPPDCRLYPFSVCNQGHTSQAQADTNFLAGFMPPAVFLFS</sequence>
<name>C4IZ49_MAIZE</name>
<dbReference type="AlphaFoldDB" id="C4IZ49"/>
<reference evidence="1" key="2">
    <citation type="submission" date="2012-06" db="EMBL/GenBank/DDBJ databases">
        <authorList>
            <person name="Yu Y."/>
            <person name="Currie J."/>
            <person name="Lomeli R."/>
            <person name="Angelova A."/>
            <person name="Collura K."/>
            <person name="Wissotski M."/>
            <person name="Campos D."/>
            <person name="Kudrna D."/>
            <person name="Golser W."/>
            <person name="Ashely E."/>
            <person name="Descour A."/>
            <person name="Fernandes J."/>
            <person name="Soderlund C."/>
            <person name="Walbot V."/>
        </authorList>
    </citation>
    <scope>NUCLEOTIDE SEQUENCE</scope>
    <source>
        <strain evidence="1">B73</strain>
    </source>
</reference>
<accession>C4IZ49</accession>